<evidence type="ECO:0000313" key="1">
    <source>
        <dbReference type="EMBL" id="PIR08902.1"/>
    </source>
</evidence>
<dbReference type="Proteomes" id="UP000230707">
    <property type="component" value="Unassembled WGS sequence"/>
</dbReference>
<proteinExistence type="predicted"/>
<name>A0A2H0NJ43_9BACT</name>
<gene>
    <name evidence="1" type="ORF">COV53_00620</name>
</gene>
<sequence>MEEKNIDINDLVTYLSGTSLKPLLDDDLWRCYGYRKRPVSGAIFSKMFPKRHELENFITKEVLTMGVIDVLNGVKKSNLSPDDKLLVSLGVVDQFLATTKHLFTDDVFMDNLFTAYDSFLKSEKSKLYTPSILKAKTILNKEDFAKYMVGTIRLLSEEHIEDYLLKSNALRDTINRLSGFSETKLSIEMPEIYRKYGSLIQKNILSSS</sequence>
<dbReference type="EMBL" id="PCWS01000014">
    <property type="protein sequence ID" value="PIR08902.1"/>
    <property type="molecule type" value="Genomic_DNA"/>
</dbReference>
<evidence type="ECO:0000313" key="2">
    <source>
        <dbReference type="Proteomes" id="UP000230707"/>
    </source>
</evidence>
<organism evidence="1 2">
    <name type="scientific">Candidatus Gottesmanbacteria bacterium CG11_big_fil_rev_8_21_14_0_20_37_11</name>
    <dbReference type="NCBI Taxonomy" id="1974575"/>
    <lineage>
        <taxon>Bacteria</taxon>
        <taxon>Candidatus Gottesmaniibacteriota</taxon>
    </lineage>
</organism>
<comment type="caution">
    <text evidence="1">The sequence shown here is derived from an EMBL/GenBank/DDBJ whole genome shotgun (WGS) entry which is preliminary data.</text>
</comment>
<reference evidence="1 2" key="1">
    <citation type="submission" date="2017-09" db="EMBL/GenBank/DDBJ databases">
        <title>Depth-based differentiation of microbial function through sediment-hosted aquifers and enrichment of novel symbionts in the deep terrestrial subsurface.</title>
        <authorList>
            <person name="Probst A.J."/>
            <person name="Ladd B."/>
            <person name="Jarett J.K."/>
            <person name="Geller-Mcgrath D.E."/>
            <person name="Sieber C.M."/>
            <person name="Emerson J.B."/>
            <person name="Anantharaman K."/>
            <person name="Thomas B.C."/>
            <person name="Malmstrom R."/>
            <person name="Stieglmeier M."/>
            <person name="Klingl A."/>
            <person name="Woyke T."/>
            <person name="Ryan C.M."/>
            <person name="Banfield J.F."/>
        </authorList>
    </citation>
    <scope>NUCLEOTIDE SEQUENCE [LARGE SCALE GENOMIC DNA]</scope>
    <source>
        <strain evidence="1">CG11_big_fil_rev_8_21_14_0_20_37_11</strain>
    </source>
</reference>
<accession>A0A2H0NJ43</accession>
<dbReference type="AlphaFoldDB" id="A0A2H0NJ43"/>
<protein>
    <submittedName>
        <fullName evidence="1">Uncharacterized protein</fullName>
    </submittedName>
</protein>